<keyword evidence="2" id="KW-0732">Signal</keyword>
<gene>
    <name evidence="4" type="ORF">JCM17207_23000</name>
</gene>
<dbReference type="AlphaFoldDB" id="A0AA37J0J7"/>
<dbReference type="Pfam" id="PF01497">
    <property type="entry name" value="Peripla_BP_2"/>
    <property type="match status" value="1"/>
</dbReference>
<dbReference type="PROSITE" id="PS50983">
    <property type="entry name" value="FE_B12_PBP"/>
    <property type="match status" value="1"/>
</dbReference>
<evidence type="ECO:0000256" key="1">
    <source>
        <dbReference type="ARBA" id="ARBA00008814"/>
    </source>
</evidence>
<dbReference type="GO" id="GO:0071281">
    <property type="term" value="P:cellular response to iron ion"/>
    <property type="evidence" value="ECO:0007669"/>
    <property type="project" value="TreeGrafter"/>
</dbReference>
<evidence type="ECO:0000256" key="2">
    <source>
        <dbReference type="SAM" id="SignalP"/>
    </source>
</evidence>
<feature type="domain" description="Fe/B12 periplasmic-binding" evidence="3">
    <location>
        <begin position="71"/>
        <end position="328"/>
    </location>
</feature>
<dbReference type="SUPFAM" id="SSF53807">
    <property type="entry name" value="Helical backbone' metal receptor"/>
    <property type="match status" value="1"/>
</dbReference>
<evidence type="ECO:0000313" key="5">
    <source>
        <dbReference type="Proteomes" id="UP001055185"/>
    </source>
</evidence>
<dbReference type="PANTHER" id="PTHR30535:SF34">
    <property type="entry name" value="MOLYBDATE-BINDING PROTEIN MOLA"/>
    <property type="match status" value="1"/>
</dbReference>
<dbReference type="InterPro" id="IPR002491">
    <property type="entry name" value="ABC_transptr_periplasmic_BD"/>
</dbReference>
<dbReference type="PANTHER" id="PTHR30535">
    <property type="entry name" value="VITAMIN B12-BINDING PROTEIN"/>
    <property type="match status" value="1"/>
</dbReference>
<dbReference type="InterPro" id="IPR050902">
    <property type="entry name" value="ABC_Transporter_SBP"/>
</dbReference>
<organism evidence="4 5">
    <name type="scientific">Faecalibacterium gallinarum</name>
    <dbReference type="NCBI Taxonomy" id="2903556"/>
    <lineage>
        <taxon>Bacteria</taxon>
        <taxon>Bacillati</taxon>
        <taxon>Bacillota</taxon>
        <taxon>Clostridia</taxon>
        <taxon>Eubacteriales</taxon>
        <taxon>Oscillospiraceae</taxon>
        <taxon>Faecalibacterium</taxon>
    </lineage>
</organism>
<comment type="caution">
    <text evidence="4">The sequence shown here is derived from an EMBL/GenBank/DDBJ whole genome shotgun (WGS) entry which is preliminary data.</text>
</comment>
<feature type="chain" id="PRO_5041455574" evidence="2">
    <location>
        <begin position="22"/>
        <end position="357"/>
    </location>
</feature>
<dbReference type="Gene3D" id="1.20.58.2180">
    <property type="match status" value="1"/>
</dbReference>
<evidence type="ECO:0000313" key="4">
    <source>
        <dbReference type="EMBL" id="GJN65675.1"/>
    </source>
</evidence>
<dbReference type="EMBL" id="BQKV01000104">
    <property type="protein sequence ID" value="GJN65675.1"/>
    <property type="molecule type" value="Genomic_DNA"/>
</dbReference>
<evidence type="ECO:0000259" key="3">
    <source>
        <dbReference type="PROSITE" id="PS50983"/>
    </source>
</evidence>
<sequence>MHLLKRMGALALAAALCLNLAACGAASSSAASSAAASSQAVASSAAASEAAGITLTDQAGRTVTLEQPAESIVSCYYISTYATIALGLKDKIVGLENKADTRALYALAAPELPQLTQVGTLKELNVEAVAALEPDLVIMPQKLIDNAQTLEDLGITVIIVNPETQEGLETMLTLIGEACGASDQAQALIDYNHTQLERAAEMTADLEKPSVCLLGNSSYLSVAPAAMYQNDLIEQAGGVNAAASIEEDYWADVSYETLLALAPEVLVIPSAASYTAEDVMKDPQLADLPAVQNGAVYTMPQGLDEWDSPTPSGILGVLWLTSVLHPEAYPFEEFTADAQAFYQTFYGFTPDSSLITK</sequence>
<keyword evidence="5" id="KW-1185">Reference proteome</keyword>
<name>A0AA37J0J7_9FIRM</name>
<feature type="signal peptide" evidence="2">
    <location>
        <begin position="1"/>
        <end position="21"/>
    </location>
</feature>
<dbReference type="RefSeq" id="WP_238317886.1">
    <property type="nucleotide sequence ID" value="NZ_BQKV01000104.1"/>
</dbReference>
<reference evidence="4" key="1">
    <citation type="journal article" date="2022" name="Int. J. Syst. Evol. Microbiol.">
        <title>Genome-based, phenotypic and chemotaxonomic classification of Faecalibacterium strains: proposal of three novel species Faecalibacterium duncaniae sp. nov., Faecalibacterium hattorii sp. nov. and Faecalibacterium gallinarum sp. nov. .</title>
        <authorList>
            <person name="Sakamoto M."/>
            <person name="Sakurai N."/>
            <person name="Tanno H."/>
            <person name="Iino T."/>
            <person name="Ohkuma M."/>
            <person name="Endo A."/>
        </authorList>
    </citation>
    <scope>NUCLEOTIDE SEQUENCE</scope>
    <source>
        <strain evidence="4">JCM 17207</strain>
    </source>
</reference>
<dbReference type="Proteomes" id="UP001055185">
    <property type="component" value="Unassembled WGS sequence"/>
</dbReference>
<proteinExistence type="inferred from homology"/>
<dbReference type="Gene3D" id="3.40.50.1980">
    <property type="entry name" value="Nitrogenase molybdenum iron protein domain"/>
    <property type="match status" value="2"/>
</dbReference>
<accession>A0AA37J0J7</accession>
<protein>
    <submittedName>
        <fullName evidence="4">ABC transporter substrate-binding protein</fullName>
    </submittedName>
</protein>
<comment type="similarity">
    <text evidence="1">Belongs to the bacterial solute-binding protein 8 family.</text>
</comment>